<sequence>MKTKITSLFISFIATFGFYSCDTDVENMEIQKLKTYDEQYFQNLRDFKKSDHEISYAYYEGWSPIEGVTGYKDPASWGERMVGLPDSIDIVNLWMGIPTAETHPIAYQDMKYCQEKLGTRFVMHADASNYRHQFTVDGVDYDMGGSSPSDEVMAAYAKWIIKQVVDGELNGVDIDWEGWSSEDLIRLVTIIGETFGPKGKQPDMLLIVDYFSGSPSADIAPYCDYIVQQAYSNQTGFLSEPSNLPSEKMIYCESFGVFYEDGGQLMNYARWEPSKGRKGGCGVFYLGRNYYSASGVPYNEFREAIQIMNPAIE</sequence>
<name>A0A1G6G4B1_BACOV</name>
<dbReference type="InterPro" id="IPR032320">
    <property type="entry name" value="GH18_BT1044-like"/>
</dbReference>
<dbReference type="EMBL" id="FMYE01000013">
    <property type="protein sequence ID" value="SDB76820.1"/>
    <property type="molecule type" value="Genomic_DNA"/>
</dbReference>
<dbReference type="GO" id="GO:0004553">
    <property type="term" value="F:hydrolase activity, hydrolyzing O-glycosyl compounds"/>
    <property type="evidence" value="ECO:0007669"/>
    <property type="project" value="InterPro"/>
</dbReference>
<organism evidence="1 2">
    <name type="scientific">Bacteroides ovatus</name>
    <dbReference type="NCBI Taxonomy" id="28116"/>
    <lineage>
        <taxon>Bacteria</taxon>
        <taxon>Pseudomonadati</taxon>
        <taxon>Bacteroidota</taxon>
        <taxon>Bacteroidia</taxon>
        <taxon>Bacteroidales</taxon>
        <taxon>Bacteroidaceae</taxon>
        <taxon>Bacteroides</taxon>
    </lineage>
</organism>
<dbReference type="Proteomes" id="UP000183670">
    <property type="component" value="Unassembled WGS sequence"/>
</dbReference>
<proteinExistence type="predicted"/>
<dbReference type="PROSITE" id="PS01095">
    <property type="entry name" value="GH18_1"/>
    <property type="match status" value="1"/>
</dbReference>
<dbReference type="GO" id="GO:0005975">
    <property type="term" value="P:carbohydrate metabolic process"/>
    <property type="evidence" value="ECO:0007669"/>
    <property type="project" value="InterPro"/>
</dbReference>
<dbReference type="RefSeq" id="WP_074557758.1">
    <property type="nucleotide sequence ID" value="NZ_CAKJYZ010000002.1"/>
</dbReference>
<dbReference type="Gene3D" id="3.20.20.80">
    <property type="entry name" value="Glycosidases"/>
    <property type="match status" value="1"/>
</dbReference>
<dbReference type="SUPFAM" id="SSF51445">
    <property type="entry name" value="(Trans)glycosidases"/>
    <property type="match status" value="1"/>
</dbReference>
<keyword evidence="1" id="KW-0378">Hydrolase</keyword>
<accession>A0A1G6G4B1</accession>
<dbReference type="PROSITE" id="PS51257">
    <property type="entry name" value="PROKAR_LIPOPROTEIN"/>
    <property type="match status" value="1"/>
</dbReference>
<dbReference type="Pfam" id="PF16141">
    <property type="entry name" value="GH18_BT1044-like"/>
    <property type="match status" value="1"/>
</dbReference>
<evidence type="ECO:0000313" key="1">
    <source>
        <dbReference type="EMBL" id="SDB76820.1"/>
    </source>
</evidence>
<dbReference type="AlphaFoldDB" id="A0A1G6G4B1"/>
<reference evidence="1 2" key="1">
    <citation type="submission" date="2016-10" db="EMBL/GenBank/DDBJ databases">
        <authorList>
            <person name="de Groot N.N."/>
        </authorList>
    </citation>
    <scope>NUCLEOTIDE SEQUENCE [LARGE SCALE GENOMIC DNA]</scope>
    <source>
        <strain evidence="1 2">NLAE-zl-C500</strain>
    </source>
</reference>
<gene>
    <name evidence="1" type="ORF">SAMN05192581_101350</name>
</gene>
<dbReference type="InterPro" id="IPR001579">
    <property type="entry name" value="Glyco_hydro_18_chit_AS"/>
</dbReference>
<dbReference type="InterPro" id="IPR017853">
    <property type="entry name" value="GH"/>
</dbReference>
<evidence type="ECO:0000313" key="2">
    <source>
        <dbReference type="Proteomes" id="UP000183670"/>
    </source>
</evidence>
<protein>
    <submittedName>
        <fullName evidence="1">Putative glycoside hydrolase Family 18, chitinase_18</fullName>
    </submittedName>
</protein>